<feature type="site" description="Increases basicity of active site His" evidence="1">
    <location>
        <position position="141"/>
    </location>
</feature>
<dbReference type="PANTHER" id="PTHR43300:SF7">
    <property type="entry name" value="UDP-N-ACETYLBACILLOSAMINE N-ACETYLTRANSFERASE"/>
    <property type="match status" value="1"/>
</dbReference>
<dbReference type="SUPFAM" id="SSF51735">
    <property type="entry name" value="NAD(P)-binding Rossmann-fold domains"/>
    <property type="match status" value="1"/>
</dbReference>
<keyword evidence="4" id="KW-0808">Transferase</keyword>
<dbReference type="InterPro" id="IPR011004">
    <property type="entry name" value="Trimer_LpxA-like_sf"/>
</dbReference>
<dbReference type="Gene3D" id="2.160.10.10">
    <property type="entry name" value="Hexapeptide repeat proteins"/>
    <property type="match status" value="1"/>
</dbReference>
<organism evidence="4 5">
    <name type="scientific">Microlunatus antarcticus</name>
    <dbReference type="NCBI Taxonomy" id="53388"/>
    <lineage>
        <taxon>Bacteria</taxon>
        <taxon>Bacillati</taxon>
        <taxon>Actinomycetota</taxon>
        <taxon>Actinomycetes</taxon>
        <taxon>Propionibacteriales</taxon>
        <taxon>Propionibacteriaceae</taxon>
        <taxon>Microlunatus</taxon>
    </lineage>
</organism>
<feature type="compositionally biased region" description="Low complexity" evidence="3">
    <location>
        <begin position="214"/>
        <end position="224"/>
    </location>
</feature>
<dbReference type="AlphaFoldDB" id="A0A7W5P6Q1"/>
<dbReference type="InterPro" id="IPR036291">
    <property type="entry name" value="NAD(P)-bd_dom_sf"/>
</dbReference>
<comment type="caution">
    <text evidence="4">The sequence shown here is derived from an EMBL/GenBank/DDBJ whole genome shotgun (WGS) entry which is preliminary data.</text>
</comment>
<proteinExistence type="predicted"/>
<dbReference type="InterPro" id="IPR020019">
    <property type="entry name" value="AcTrfase_PglD-like"/>
</dbReference>
<dbReference type="CDD" id="cd03360">
    <property type="entry name" value="LbH_AT_putative"/>
    <property type="match status" value="1"/>
</dbReference>
<dbReference type="RefSeq" id="WP_183337109.1">
    <property type="nucleotide sequence ID" value="NZ_JACHZG010000001.1"/>
</dbReference>
<protein>
    <submittedName>
        <fullName evidence="4">Sugar O-acyltransferase (Sialic acid O-acetyltransferase NeuD family)</fullName>
    </submittedName>
</protein>
<name>A0A7W5P6Q1_9ACTN</name>
<dbReference type="SUPFAM" id="SSF51161">
    <property type="entry name" value="Trimeric LpxA-like enzymes"/>
    <property type="match status" value="1"/>
</dbReference>
<dbReference type="Gene3D" id="3.40.50.20">
    <property type="match status" value="1"/>
</dbReference>
<dbReference type="NCBIfam" id="TIGR03570">
    <property type="entry name" value="NeuD_NnaD"/>
    <property type="match status" value="1"/>
</dbReference>
<evidence type="ECO:0000256" key="2">
    <source>
        <dbReference type="PIRSR" id="PIRSR620019-2"/>
    </source>
</evidence>
<evidence type="ECO:0000313" key="5">
    <source>
        <dbReference type="Proteomes" id="UP000565572"/>
    </source>
</evidence>
<evidence type="ECO:0000256" key="3">
    <source>
        <dbReference type="SAM" id="MobiDB-lite"/>
    </source>
</evidence>
<dbReference type="Proteomes" id="UP000565572">
    <property type="component" value="Unassembled WGS sequence"/>
</dbReference>
<reference evidence="4 5" key="1">
    <citation type="submission" date="2020-08" db="EMBL/GenBank/DDBJ databases">
        <title>Sequencing the genomes of 1000 actinobacteria strains.</title>
        <authorList>
            <person name="Klenk H.-P."/>
        </authorList>
    </citation>
    <scope>NUCLEOTIDE SEQUENCE [LARGE SCALE GENOMIC DNA]</scope>
    <source>
        <strain evidence="4 5">DSM 11053</strain>
    </source>
</reference>
<feature type="region of interest" description="Disordered" evidence="3">
    <location>
        <begin position="202"/>
        <end position="230"/>
    </location>
</feature>
<dbReference type="InterPro" id="IPR050179">
    <property type="entry name" value="Trans_hexapeptide_repeat"/>
</dbReference>
<feature type="binding site" evidence="2">
    <location>
        <position position="70"/>
    </location>
    <ligand>
        <name>substrate</name>
    </ligand>
</feature>
<dbReference type="EMBL" id="JACHZG010000001">
    <property type="protein sequence ID" value="MBB3326106.1"/>
    <property type="molecule type" value="Genomic_DNA"/>
</dbReference>
<keyword evidence="4" id="KW-0012">Acyltransferase</keyword>
<dbReference type="GO" id="GO:0016746">
    <property type="term" value="F:acyltransferase activity"/>
    <property type="evidence" value="ECO:0007669"/>
    <property type="project" value="UniProtKB-KW"/>
</dbReference>
<gene>
    <name evidence="4" type="ORF">FHX39_001050</name>
</gene>
<evidence type="ECO:0000256" key="1">
    <source>
        <dbReference type="PIRSR" id="PIRSR620019-1"/>
    </source>
</evidence>
<keyword evidence="5" id="KW-1185">Reference proteome</keyword>
<evidence type="ECO:0000313" key="4">
    <source>
        <dbReference type="EMBL" id="MBB3326106.1"/>
    </source>
</evidence>
<dbReference type="PANTHER" id="PTHR43300">
    <property type="entry name" value="ACETYLTRANSFERASE"/>
    <property type="match status" value="1"/>
</dbReference>
<sequence>MSVPLILVAASGLAREVLAALAEAPSGFEVRGLLDDAPNLAGTTVGGAPVLGTVEAAAEHPDARFLVCAGRGASRAAIVDRLAALGIDGDRFATFVHPRASVPRTCRIGCGSVLLAGTVLTTDVGVGRHVVVMPNVTLTHDDKVGDFATLCAGVSLGGHVVVEPYAYLGMSSSVREHTTVGARSVLGMGAVLLSDLPADQTWTGVPARPRQRTTPDTTTPDTTTSIGSSS</sequence>
<accession>A0A7W5P6Q1</accession>
<feature type="active site" description="Proton acceptor" evidence="1">
    <location>
        <position position="140"/>
    </location>
</feature>